<gene>
    <name evidence="4" type="ORF">GCM10022419_052460</name>
</gene>
<evidence type="ECO:0000256" key="1">
    <source>
        <dbReference type="SAM" id="MobiDB-lite"/>
    </source>
</evidence>
<keyword evidence="5" id="KW-1185">Reference proteome</keyword>
<dbReference type="InterPro" id="IPR036388">
    <property type="entry name" value="WH-like_DNA-bd_sf"/>
</dbReference>
<dbReference type="RefSeq" id="WP_345565662.1">
    <property type="nucleotide sequence ID" value="NZ_BAABDQ010000011.1"/>
</dbReference>
<evidence type="ECO:0000313" key="4">
    <source>
        <dbReference type="EMBL" id="GAA3565319.1"/>
    </source>
</evidence>
<dbReference type="InterPro" id="IPR011991">
    <property type="entry name" value="ArsR-like_HTH"/>
</dbReference>
<organism evidence="4 5">
    <name type="scientific">Nonomuraea rosea</name>
    <dbReference type="NCBI Taxonomy" id="638574"/>
    <lineage>
        <taxon>Bacteria</taxon>
        <taxon>Bacillati</taxon>
        <taxon>Actinomycetota</taxon>
        <taxon>Actinomycetes</taxon>
        <taxon>Streptosporangiales</taxon>
        <taxon>Streptosporangiaceae</taxon>
        <taxon>Nonomuraea</taxon>
    </lineage>
</organism>
<dbReference type="EMBL" id="BAABDQ010000011">
    <property type="protein sequence ID" value="GAA3565319.1"/>
    <property type="molecule type" value="Genomic_DNA"/>
</dbReference>
<name>A0ABP6XD34_9ACTN</name>
<accession>A0ABP6XD34</accession>
<reference evidence="5" key="1">
    <citation type="journal article" date="2019" name="Int. J. Syst. Evol. Microbiol.">
        <title>The Global Catalogue of Microorganisms (GCM) 10K type strain sequencing project: providing services to taxonomists for standard genome sequencing and annotation.</title>
        <authorList>
            <consortium name="The Broad Institute Genomics Platform"/>
            <consortium name="The Broad Institute Genome Sequencing Center for Infectious Disease"/>
            <person name="Wu L."/>
            <person name="Ma J."/>
        </authorList>
    </citation>
    <scope>NUCLEOTIDE SEQUENCE [LARGE SCALE GENOMIC DNA]</scope>
    <source>
        <strain evidence="5">JCM 17326</strain>
    </source>
</reference>
<comment type="caution">
    <text evidence="4">The sequence shown here is derived from an EMBL/GenBank/DDBJ whole genome shotgun (WGS) entry which is preliminary data.</text>
</comment>
<dbReference type="Gene3D" id="1.10.10.10">
    <property type="entry name" value="Winged helix-like DNA-binding domain superfamily/Winged helix DNA-binding domain"/>
    <property type="match status" value="1"/>
</dbReference>
<dbReference type="Pfam" id="PF13936">
    <property type="entry name" value="HTH_38"/>
    <property type="match status" value="1"/>
</dbReference>
<protein>
    <submittedName>
        <fullName evidence="4">Helix-turn-helix domain-containing protein</fullName>
    </submittedName>
</protein>
<evidence type="ECO:0000259" key="2">
    <source>
        <dbReference type="Pfam" id="PF12802"/>
    </source>
</evidence>
<dbReference type="InterPro" id="IPR000835">
    <property type="entry name" value="HTH_MarR-typ"/>
</dbReference>
<feature type="region of interest" description="Disordered" evidence="1">
    <location>
        <begin position="40"/>
        <end position="86"/>
    </location>
</feature>
<dbReference type="InterPro" id="IPR025246">
    <property type="entry name" value="IS30-like_HTH"/>
</dbReference>
<dbReference type="InterPro" id="IPR036390">
    <property type="entry name" value="WH_DNA-bd_sf"/>
</dbReference>
<dbReference type="PANTHER" id="PTHR10948:SF23">
    <property type="entry name" value="TRANSPOSASE INSI FOR INSERTION SEQUENCE ELEMENT IS30A-RELATED"/>
    <property type="match status" value="1"/>
</dbReference>
<dbReference type="Proteomes" id="UP001500630">
    <property type="component" value="Unassembled WGS sequence"/>
</dbReference>
<dbReference type="SUPFAM" id="SSF46785">
    <property type="entry name" value="Winged helix' DNA-binding domain"/>
    <property type="match status" value="1"/>
</dbReference>
<feature type="domain" description="Transposase IS30-like HTH" evidence="3">
    <location>
        <begin position="5"/>
        <end position="45"/>
    </location>
</feature>
<dbReference type="Pfam" id="PF12802">
    <property type="entry name" value="MarR_2"/>
    <property type="match status" value="1"/>
</dbReference>
<evidence type="ECO:0000259" key="3">
    <source>
        <dbReference type="Pfam" id="PF13936"/>
    </source>
</evidence>
<dbReference type="PANTHER" id="PTHR10948">
    <property type="entry name" value="TRANSPOSASE"/>
    <property type="match status" value="1"/>
</dbReference>
<dbReference type="CDD" id="cd00090">
    <property type="entry name" value="HTH_ARSR"/>
    <property type="match status" value="1"/>
</dbReference>
<feature type="domain" description="HTH marR-type" evidence="2">
    <location>
        <begin position="104"/>
        <end position="164"/>
    </location>
</feature>
<sequence length="241" mass="27203">MPGGRLTQQDRRLIATGLSEGLGYAEIARRLDRPTSTVSREVIRNGGTTGYRADRAHQATERRARRRTRTPPATPQPVPAAHGRDPEAVRAFDERLTELLIHTGLPRMMARILTCLYGTDSGSITAKELVQRLRVSPASVSTAVAYLEDQELIQRERDPRTRRERYVIDDDVWYRAFLASVERNAMLAEAMRQGIEVFGADTPAGARLDLVTRFLHHTSQDMIQAAEHWRQILVRRPGSEP</sequence>
<proteinExistence type="predicted"/>
<feature type="compositionally biased region" description="Basic and acidic residues" evidence="1">
    <location>
        <begin position="52"/>
        <end position="62"/>
    </location>
</feature>
<evidence type="ECO:0000313" key="5">
    <source>
        <dbReference type="Proteomes" id="UP001500630"/>
    </source>
</evidence>
<dbReference type="InterPro" id="IPR051917">
    <property type="entry name" value="Transposase-Integrase"/>
</dbReference>